<evidence type="ECO:0000256" key="1">
    <source>
        <dbReference type="SAM" id="MobiDB-lite"/>
    </source>
</evidence>
<sequence length="595" mass="64533">MRPLRVCVRHAPPNGPAVVCSSQRCLVTVTSPAAVARATQRDTMNSFMSHALREDMSIVSFDAAVSKKALARAERVVTEAEEARASMLNFYNKDTGYCRLCNMRLEGSYVQHTHTVNHKPRIGVVKRAIGLILTFLEQTSASPVSATSPPSVPGEPTLTSTTASTHAAVNAAPGTSPRFSPPLGESPLFGGAGLPSRDIFHHRTQTLREVDLVEALLRHWWSNLQGHKCGGYALSFDRIGSLSAEQLEPRRWRVRYLLHFLKSRGLLRSSLFSMLDANTTATSDGIKRDAVFERLETVGDCVFKGVTMDRLAAAFPSEEAGVTAGLRGFERALDSNRGLLTIYDYLNLDDITGSFLANNKTKADVVEAFIGELSMLLSSTEVACGTESYVLPGERANVVYLRAVVAHLISEVAHVVIMWHIETSLRQARAFILKHTVEDHISMKEEKRKKDASAGGTAMLSPVLHRYALLPPLLSWETCPASSAERLSPSPTAPAAESPQALLRCLAATPSRVPDIMRERYAVGTRRWSSDACDGAMAALRAVLGHTGVHAESADDVAVSFPDDLQPFPKAASRERGAALSVPPSLLADNCVVIS</sequence>
<reference evidence="3 4" key="1">
    <citation type="journal article" date="2021" name="MBio">
        <title>A New Model Trypanosomatid, Novymonas esmeraldas: Genomic Perception of Its 'Candidatus Pandoraea novymonadis' Endosymbiont.</title>
        <authorList>
            <person name="Zakharova A."/>
            <person name="Saura A."/>
            <person name="Butenko A."/>
            <person name="Podesvova L."/>
            <person name="Warmusova S."/>
            <person name="Kostygov A.Y."/>
            <person name="Nenarokova A."/>
            <person name="Lukes J."/>
            <person name="Opperdoes F.R."/>
            <person name="Yurchenko V."/>
        </authorList>
    </citation>
    <scope>NUCLEOTIDE SEQUENCE [LARGE SCALE GENOMIC DNA]</scope>
    <source>
        <strain evidence="3 4">E262AT.01</strain>
    </source>
</reference>
<feature type="compositionally biased region" description="Low complexity" evidence="1">
    <location>
        <begin position="157"/>
        <end position="172"/>
    </location>
</feature>
<accession>A0AAW0F7P1</accession>
<proteinExistence type="predicted"/>
<dbReference type="InterPro" id="IPR036389">
    <property type="entry name" value="RNase_III_sf"/>
</dbReference>
<evidence type="ECO:0000259" key="2">
    <source>
        <dbReference type="PROSITE" id="PS50142"/>
    </source>
</evidence>
<evidence type="ECO:0000313" key="4">
    <source>
        <dbReference type="Proteomes" id="UP001430356"/>
    </source>
</evidence>
<protein>
    <submittedName>
        <fullName evidence="3">RNA editing complex protein MP67</fullName>
    </submittedName>
</protein>
<dbReference type="InterPro" id="IPR000999">
    <property type="entry name" value="RNase_III_dom"/>
</dbReference>
<name>A0AAW0F7P1_9TRYP</name>
<dbReference type="SUPFAM" id="SSF69065">
    <property type="entry name" value="RNase III domain-like"/>
    <property type="match status" value="1"/>
</dbReference>
<dbReference type="Gene3D" id="1.10.1520.10">
    <property type="entry name" value="Ribonuclease III domain"/>
    <property type="match status" value="1"/>
</dbReference>
<dbReference type="PROSITE" id="PS50142">
    <property type="entry name" value="RNASE_3_2"/>
    <property type="match status" value="1"/>
</dbReference>
<dbReference type="Proteomes" id="UP001430356">
    <property type="component" value="Unassembled WGS sequence"/>
</dbReference>
<feature type="region of interest" description="Disordered" evidence="1">
    <location>
        <begin position="142"/>
        <end position="179"/>
    </location>
</feature>
<keyword evidence="4" id="KW-1185">Reference proteome</keyword>
<dbReference type="EMBL" id="JAECZO010000019">
    <property type="protein sequence ID" value="KAK7201709.1"/>
    <property type="molecule type" value="Genomic_DNA"/>
</dbReference>
<dbReference type="AlphaFoldDB" id="A0AAW0F7P1"/>
<feature type="domain" description="RNase III" evidence="2">
    <location>
        <begin position="257"/>
        <end position="378"/>
    </location>
</feature>
<dbReference type="GO" id="GO:0006396">
    <property type="term" value="P:RNA processing"/>
    <property type="evidence" value="ECO:0007669"/>
    <property type="project" value="InterPro"/>
</dbReference>
<dbReference type="PANTHER" id="PTHR39671:SF1">
    <property type="entry name" value="RNA EDITING COMPLEX PROTEIN MP67"/>
    <property type="match status" value="1"/>
</dbReference>
<comment type="caution">
    <text evidence="3">The sequence shown here is derived from an EMBL/GenBank/DDBJ whole genome shotgun (WGS) entry which is preliminary data.</text>
</comment>
<gene>
    <name evidence="3" type="ORF">NESM_000236200</name>
</gene>
<organism evidence="3 4">
    <name type="scientific">Novymonas esmeraldas</name>
    <dbReference type="NCBI Taxonomy" id="1808958"/>
    <lineage>
        <taxon>Eukaryota</taxon>
        <taxon>Discoba</taxon>
        <taxon>Euglenozoa</taxon>
        <taxon>Kinetoplastea</taxon>
        <taxon>Metakinetoplastina</taxon>
        <taxon>Trypanosomatida</taxon>
        <taxon>Trypanosomatidae</taxon>
        <taxon>Novymonas</taxon>
    </lineage>
</organism>
<evidence type="ECO:0000313" key="3">
    <source>
        <dbReference type="EMBL" id="KAK7201709.1"/>
    </source>
</evidence>
<dbReference type="PANTHER" id="PTHR39671">
    <property type="entry name" value="COMPLEX PROTEIN NUCLEASE, PUTATIVE KREPB1-RELATED-RELATED"/>
    <property type="match status" value="1"/>
</dbReference>
<dbReference type="GO" id="GO:0004525">
    <property type="term" value="F:ribonuclease III activity"/>
    <property type="evidence" value="ECO:0007669"/>
    <property type="project" value="InterPro"/>
</dbReference>